<evidence type="ECO:0000313" key="2">
    <source>
        <dbReference type="EMBL" id="KAG9279464.1"/>
    </source>
</evidence>
<dbReference type="EMBL" id="JAICCE010000003">
    <property type="protein sequence ID" value="KAG9279464.1"/>
    <property type="molecule type" value="Genomic_DNA"/>
</dbReference>
<comment type="caution">
    <text evidence="2">The sequence shown here is derived from an EMBL/GenBank/DDBJ whole genome shotgun (WGS) entry which is preliminary data.</text>
</comment>
<organism evidence="2 3">
    <name type="scientific">Astyanax mexicanus</name>
    <name type="common">Blind cave fish</name>
    <name type="synonym">Astyanax fasciatus mexicanus</name>
    <dbReference type="NCBI Taxonomy" id="7994"/>
    <lineage>
        <taxon>Eukaryota</taxon>
        <taxon>Metazoa</taxon>
        <taxon>Chordata</taxon>
        <taxon>Craniata</taxon>
        <taxon>Vertebrata</taxon>
        <taxon>Euteleostomi</taxon>
        <taxon>Actinopterygii</taxon>
        <taxon>Neopterygii</taxon>
        <taxon>Teleostei</taxon>
        <taxon>Ostariophysi</taxon>
        <taxon>Characiformes</taxon>
        <taxon>Characoidei</taxon>
        <taxon>Acestrorhamphidae</taxon>
        <taxon>Acestrorhamphinae</taxon>
        <taxon>Astyanax</taxon>
    </lineage>
</organism>
<feature type="compositionally biased region" description="Basic and acidic residues" evidence="1">
    <location>
        <begin position="203"/>
        <end position="213"/>
    </location>
</feature>
<sequence>MMITDISPDAENKCHQVISELTGIYTEAGCVDLDTTGSIVNKYSGTLIPLVKPKSYHVRVCGQDDTVYAGNEDQLEAWEDHYLSERMKMTVIGAIDDFPCEAFARQLVLLLCEDGNIYAYEDEVLHLVAESLKDLFENGMTFPGIESYNLGECFEEYTEEEYNELMECSEMKEMREAHEKFRESLGLELLECLEDLEKRQIKKEKEAEEHAEHPSNTSDTTAIKQPECLKIVPWSPEPIVSWSSLYQQYNPYLPMRYTLGLSIITSRWHVQGSETLYIPHVLGGQLWKKKDKEGDMGQAWVW</sequence>
<dbReference type="AlphaFoldDB" id="A0A8T2M8F3"/>
<evidence type="ECO:0000256" key="1">
    <source>
        <dbReference type="SAM" id="MobiDB-lite"/>
    </source>
</evidence>
<protein>
    <submittedName>
        <fullName evidence="2">Uncharacterized protein</fullName>
    </submittedName>
</protein>
<proteinExistence type="predicted"/>
<dbReference type="Proteomes" id="UP000752171">
    <property type="component" value="Unassembled WGS sequence"/>
</dbReference>
<gene>
    <name evidence="2" type="ORF">AMEX_G4987</name>
</gene>
<feature type="region of interest" description="Disordered" evidence="1">
    <location>
        <begin position="203"/>
        <end position="222"/>
    </location>
</feature>
<dbReference type="InterPro" id="IPR003360">
    <property type="entry name" value="US22-like"/>
</dbReference>
<accession>A0A8T2M8F3</accession>
<name>A0A8T2M8F3_ASTMX</name>
<evidence type="ECO:0000313" key="3">
    <source>
        <dbReference type="Proteomes" id="UP000752171"/>
    </source>
</evidence>
<reference evidence="2 3" key="1">
    <citation type="submission" date="2021-07" db="EMBL/GenBank/DDBJ databases">
        <authorList>
            <person name="Imarazene B."/>
            <person name="Zahm M."/>
            <person name="Klopp C."/>
            <person name="Cabau C."/>
            <person name="Beille S."/>
            <person name="Jouanno E."/>
            <person name="Castinel A."/>
            <person name="Lluch J."/>
            <person name="Gil L."/>
            <person name="Kuchtly C."/>
            <person name="Lopez Roques C."/>
            <person name="Donnadieu C."/>
            <person name="Parrinello H."/>
            <person name="Journot L."/>
            <person name="Du K."/>
            <person name="Schartl M."/>
            <person name="Retaux S."/>
            <person name="Guiguen Y."/>
        </authorList>
    </citation>
    <scope>NUCLEOTIDE SEQUENCE [LARGE SCALE GENOMIC DNA]</scope>
    <source>
        <strain evidence="2">Pach_M1</strain>
        <tissue evidence="2">Testis</tissue>
    </source>
</reference>
<dbReference type="Pfam" id="PF02393">
    <property type="entry name" value="US22"/>
    <property type="match status" value="1"/>
</dbReference>